<dbReference type="Gene3D" id="6.10.250.2410">
    <property type="match status" value="1"/>
</dbReference>
<keyword evidence="1" id="KW-0159">Chromosome partition</keyword>
<proteinExistence type="predicted"/>
<gene>
    <name evidence="3" type="ORF">ACFFFR_00100</name>
</gene>
<protein>
    <recommendedName>
        <fullName evidence="2">Segregation and condensation protein A</fullName>
    </recommendedName>
</protein>
<organism evidence="3 4">
    <name type="scientific">Micrococcoides hystricis</name>
    <dbReference type="NCBI Taxonomy" id="1572761"/>
    <lineage>
        <taxon>Bacteria</taxon>
        <taxon>Bacillati</taxon>
        <taxon>Actinomycetota</taxon>
        <taxon>Actinomycetes</taxon>
        <taxon>Micrococcales</taxon>
        <taxon>Micrococcaceae</taxon>
        <taxon>Micrococcoides</taxon>
    </lineage>
</organism>
<evidence type="ECO:0000313" key="4">
    <source>
        <dbReference type="Proteomes" id="UP001589862"/>
    </source>
</evidence>
<keyword evidence="4" id="KW-1185">Reference proteome</keyword>
<dbReference type="PANTHER" id="PTHR33969:SF2">
    <property type="entry name" value="SEGREGATION AND CONDENSATION PROTEIN A"/>
    <property type="match status" value="1"/>
</dbReference>
<accession>A0ABV6P8V4</accession>
<evidence type="ECO:0000256" key="2">
    <source>
        <dbReference type="ARBA" id="ARBA00044777"/>
    </source>
</evidence>
<evidence type="ECO:0000256" key="1">
    <source>
        <dbReference type="ARBA" id="ARBA00022829"/>
    </source>
</evidence>
<dbReference type="Pfam" id="PF02616">
    <property type="entry name" value="SMC_ScpA"/>
    <property type="match status" value="1"/>
</dbReference>
<evidence type="ECO:0000313" key="3">
    <source>
        <dbReference type="EMBL" id="MFC0580792.1"/>
    </source>
</evidence>
<sequence>MAEPRNEQRRESDAGFHLQLSNFNGPFDLLLTLIGNHKLDITEVALAQVTDEFLAYLRQRLADNTQEALDEASEFLVVAATLLDLKAARLLPAGEVEDAEDIAALEARDLLFARLLQYKAFKELAQHLAGLVGQSQNYVARSVPLDPPFDAVLPELIVNTTPEQLAAIARSVFERESAPPPQVGVDHLHHPKVSVPERAELMMAHLKEHGRATFSELCPRGGDDWQEYVATVVASFLALLELFRDRHIDLHQEDSGTELTVSLLVEEESS</sequence>
<dbReference type="PANTHER" id="PTHR33969">
    <property type="entry name" value="SEGREGATION AND CONDENSATION PROTEIN A"/>
    <property type="match status" value="1"/>
</dbReference>
<dbReference type="InterPro" id="IPR003768">
    <property type="entry name" value="ScpA"/>
</dbReference>
<comment type="caution">
    <text evidence="3">The sequence shown here is derived from an EMBL/GenBank/DDBJ whole genome shotgun (WGS) entry which is preliminary data.</text>
</comment>
<dbReference type="RefSeq" id="WP_377457115.1">
    <property type="nucleotide sequence ID" value="NZ_JBHLUB010000001.1"/>
</dbReference>
<dbReference type="Proteomes" id="UP001589862">
    <property type="component" value="Unassembled WGS sequence"/>
</dbReference>
<dbReference type="EMBL" id="JBHLUB010000001">
    <property type="protein sequence ID" value="MFC0580792.1"/>
    <property type="molecule type" value="Genomic_DNA"/>
</dbReference>
<name>A0ABV6P8V4_9MICC</name>
<reference evidence="3 4" key="1">
    <citation type="submission" date="2024-09" db="EMBL/GenBank/DDBJ databases">
        <authorList>
            <person name="Sun Q."/>
            <person name="Mori K."/>
        </authorList>
    </citation>
    <scope>NUCLEOTIDE SEQUENCE [LARGE SCALE GENOMIC DNA]</scope>
    <source>
        <strain evidence="3 4">NCAIM B.02604</strain>
    </source>
</reference>